<protein>
    <submittedName>
        <fullName evidence="1">Uncharacterized protein</fullName>
    </submittedName>
</protein>
<dbReference type="EMBL" id="JALBCA010000042">
    <property type="protein sequence ID" value="KAI2387059.1"/>
    <property type="molecule type" value="Genomic_DNA"/>
</dbReference>
<organism evidence="1">
    <name type="scientific">Ophidiomyces ophidiicola</name>
    <dbReference type="NCBI Taxonomy" id="1387563"/>
    <lineage>
        <taxon>Eukaryota</taxon>
        <taxon>Fungi</taxon>
        <taxon>Dikarya</taxon>
        <taxon>Ascomycota</taxon>
        <taxon>Pezizomycotina</taxon>
        <taxon>Eurotiomycetes</taxon>
        <taxon>Eurotiomycetidae</taxon>
        <taxon>Onygenales</taxon>
        <taxon>Onygenaceae</taxon>
        <taxon>Ophidiomyces</taxon>
    </lineage>
</organism>
<name>A0ACB8UXS4_9EURO</name>
<proteinExistence type="predicted"/>
<sequence length="576" mass="64198">MALSLSLFLICYCIASPWTAFVNAKTITYDFNITWVTKNPDGALDRPTIGINGQWPIPEIRSSVGDRIIINMINQLGNQTTALHFHGLFMKDTVEMDGAGGVTQCLIPPSGSFTYNFTTDQPGTYWYHSHGHGQYPDGLRGPFIVDDPKSPHAGKWDKEYVLTLSDWYHEQMPGLIKDFISLSNPSGAEPVPQAALMNDTQDLKISVQPGKTYLFRVVNMGAFAAQYLWFEGHKMRVIEVDGAWTEEKEADMLHITAAQRYSILVTMNNETSRNFPIVGSMDKDLFDVVPPGLNPNVTGWLVYDSNKDLPKPALVNKFDFLDDMELIPSDGLELFDKVDHSITAWFNNITYVHQKVPTLYTALTAPEDLVKNAAIYSEHVNPFVLESGEVVEIILNNNDPGKHPFHLHGHQFQVIYRSPEKSGPYDSSAKMEFPKIPMRRDTVLVHPEGNIVLRFKADNPGVWLFHCHIEWHMDSGLVATMVEAPLLLRESKKRFPIPESHYAVCRAQGTPYEGNAGANTKNFLDLSNQNVPPPPLPAGFTTKGIVALVFSTVAAAVGLAVIVWYGLGEIKPMTGL</sequence>
<accession>A0ACB8UXS4</accession>
<comment type="caution">
    <text evidence="1">The sequence shown here is derived from an EMBL/GenBank/DDBJ whole genome shotgun (WGS) entry which is preliminary data.</text>
</comment>
<reference evidence="1" key="1">
    <citation type="journal article" date="2022" name="bioRxiv">
        <title>Population genetic analysis of Ophidiomyces ophidiicola, the causative agent of snake fungal disease, indicates recent introductions to the USA.</title>
        <authorList>
            <person name="Ladner J.T."/>
            <person name="Palmer J.M."/>
            <person name="Ettinger C.L."/>
            <person name="Stajich J.E."/>
            <person name="Farrell T.M."/>
            <person name="Glorioso B.M."/>
            <person name="Lawson B."/>
            <person name="Price S.J."/>
            <person name="Stengle A.G."/>
            <person name="Grear D.A."/>
            <person name="Lorch J.M."/>
        </authorList>
    </citation>
    <scope>NUCLEOTIDE SEQUENCE</scope>
    <source>
        <strain evidence="1">NWHC 24266-5</strain>
    </source>
</reference>
<evidence type="ECO:0000313" key="1">
    <source>
        <dbReference type="EMBL" id="KAI2387059.1"/>
    </source>
</evidence>
<gene>
    <name evidence="1" type="ORF">LOY88_003289</name>
</gene>